<dbReference type="AlphaFoldDB" id="A0A561P6F4"/>
<evidence type="ECO:0000313" key="1">
    <source>
        <dbReference type="EMBL" id="TWF33689.1"/>
    </source>
</evidence>
<sequence>MKKQIIKSVLIETAKATGKIRYYQVLQAIGFEYSKENLKLLEPVLTAIGKEEFAAGRPLINGLVVNPEGIPGKRFFVNYWKLTNQHGNLHDHKKMAEIYERIKNQCIDYYKREYIDAN</sequence>
<dbReference type="Proteomes" id="UP000320811">
    <property type="component" value="Unassembled WGS sequence"/>
</dbReference>
<dbReference type="EMBL" id="VIWO01000012">
    <property type="protein sequence ID" value="TWF33689.1"/>
    <property type="molecule type" value="Genomic_DNA"/>
</dbReference>
<evidence type="ECO:0000313" key="2">
    <source>
        <dbReference type="Proteomes" id="UP000320811"/>
    </source>
</evidence>
<keyword evidence="2" id="KW-1185">Reference proteome</keyword>
<proteinExistence type="predicted"/>
<dbReference type="RefSeq" id="WP_145674374.1">
    <property type="nucleotide sequence ID" value="NZ_VIWO01000012.1"/>
</dbReference>
<reference evidence="1 2" key="1">
    <citation type="submission" date="2019-06" db="EMBL/GenBank/DDBJ databases">
        <title>Sorghum-associated microbial communities from plants grown in Nebraska, USA.</title>
        <authorList>
            <person name="Schachtman D."/>
        </authorList>
    </citation>
    <scope>NUCLEOTIDE SEQUENCE [LARGE SCALE GENOMIC DNA]</scope>
    <source>
        <strain evidence="1 2">1209</strain>
    </source>
</reference>
<name>A0A561P6F4_9BACT</name>
<gene>
    <name evidence="1" type="ORF">FHW36_112130</name>
</gene>
<protein>
    <submittedName>
        <fullName evidence="1">Uncharacterized protein</fullName>
    </submittedName>
</protein>
<comment type="caution">
    <text evidence="1">The sequence shown here is derived from an EMBL/GenBank/DDBJ whole genome shotgun (WGS) entry which is preliminary data.</text>
</comment>
<organism evidence="1 2">
    <name type="scientific">Chitinophaga polysaccharea</name>
    <dbReference type="NCBI Taxonomy" id="1293035"/>
    <lineage>
        <taxon>Bacteria</taxon>
        <taxon>Pseudomonadati</taxon>
        <taxon>Bacteroidota</taxon>
        <taxon>Chitinophagia</taxon>
        <taxon>Chitinophagales</taxon>
        <taxon>Chitinophagaceae</taxon>
        <taxon>Chitinophaga</taxon>
    </lineage>
</organism>
<accession>A0A561P6F4</accession>